<dbReference type="Proteomes" id="UP001162164">
    <property type="component" value="Unassembled WGS sequence"/>
</dbReference>
<organism evidence="1 2">
    <name type="scientific">Molorchus minor</name>
    <dbReference type="NCBI Taxonomy" id="1323400"/>
    <lineage>
        <taxon>Eukaryota</taxon>
        <taxon>Metazoa</taxon>
        <taxon>Ecdysozoa</taxon>
        <taxon>Arthropoda</taxon>
        <taxon>Hexapoda</taxon>
        <taxon>Insecta</taxon>
        <taxon>Pterygota</taxon>
        <taxon>Neoptera</taxon>
        <taxon>Endopterygota</taxon>
        <taxon>Coleoptera</taxon>
        <taxon>Polyphaga</taxon>
        <taxon>Cucujiformia</taxon>
        <taxon>Chrysomeloidea</taxon>
        <taxon>Cerambycidae</taxon>
        <taxon>Lamiinae</taxon>
        <taxon>Monochamini</taxon>
        <taxon>Molorchus</taxon>
    </lineage>
</organism>
<keyword evidence="2" id="KW-1185">Reference proteome</keyword>
<proteinExistence type="predicted"/>
<evidence type="ECO:0000313" key="1">
    <source>
        <dbReference type="EMBL" id="KAJ8981287.1"/>
    </source>
</evidence>
<comment type="caution">
    <text evidence="1">The sequence shown here is derived from an EMBL/GenBank/DDBJ whole genome shotgun (WGS) entry which is preliminary data.</text>
</comment>
<evidence type="ECO:0000313" key="2">
    <source>
        <dbReference type="Proteomes" id="UP001162164"/>
    </source>
</evidence>
<gene>
    <name evidence="1" type="ORF">NQ317_004023</name>
</gene>
<dbReference type="EMBL" id="JAPWTJ010000191">
    <property type="protein sequence ID" value="KAJ8981287.1"/>
    <property type="molecule type" value="Genomic_DNA"/>
</dbReference>
<accession>A0ABQ9JU90</accession>
<name>A0ABQ9JU90_9CUCU</name>
<protein>
    <submittedName>
        <fullName evidence="1">Uncharacterized protein</fullName>
    </submittedName>
</protein>
<sequence length="89" mass="10737">MHNLYEKMDCLLAYYTEKFTKIDGNIFEVFSKFYSLDLSPVDSWLESQFKAKDDNLSTFYRQEGNKCYARKDLLKSLEFLYKKFMLCHT</sequence>
<reference evidence="1" key="1">
    <citation type="journal article" date="2023" name="Insect Mol. Biol.">
        <title>Genome sequencing provides insights into the evolution of gene families encoding plant cell wall-degrading enzymes in longhorned beetles.</title>
        <authorList>
            <person name="Shin N.R."/>
            <person name="Okamura Y."/>
            <person name="Kirsch R."/>
            <person name="Pauchet Y."/>
        </authorList>
    </citation>
    <scope>NUCLEOTIDE SEQUENCE</scope>
    <source>
        <strain evidence="1">MMC_N1</strain>
    </source>
</reference>